<evidence type="ECO:0000313" key="2">
    <source>
        <dbReference type="Proteomes" id="UP000829447"/>
    </source>
</evidence>
<sequence>MSELKCRTIWESRRQRWMIMMMPCRLVLGLLVLNVVLASPPRYSRQVEPDYDEDLDKVDVEYYDELTTDEPEIEISTLSPDEDNDPTPGASLEEEEEEPEEDPEKESGDKEELPIMPSLIPSGSGVSGVLMGPDTSGGMPTCVLCTCLGGSVYCDDVNLDNVPPLPKDTTHFYARYNRITKINKSDFANMNKLKRIDLTSNAISKIEDGALFGLPALEELVIRENSVAQLPALPATMTLVDASHNHLGRTGIQNEAFKDMTGLLYLYLTDNGIDHIPVPLPESLRSLHLQNNNIQMIHEDTFCKQNDLNYIRMALEDIRLDSNPINLSRTPQAYVCLPRIPVGALI</sequence>
<comment type="caution">
    <text evidence="1">The sequence shown here is derived from an EMBL/GenBank/DDBJ whole genome shotgun (WGS) entry which is preliminary data.</text>
</comment>
<gene>
    <name evidence="1" type="ORF">PGIGA_G00089560</name>
</gene>
<organism evidence="1 2">
    <name type="scientific">Pangasianodon gigas</name>
    <name type="common">Mekong giant catfish</name>
    <name type="synonym">Pangasius gigas</name>
    <dbReference type="NCBI Taxonomy" id="30993"/>
    <lineage>
        <taxon>Eukaryota</taxon>
        <taxon>Metazoa</taxon>
        <taxon>Chordata</taxon>
        <taxon>Craniata</taxon>
        <taxon>Vertebrata</taxon>
        <taxon>Euteleostomi</taxon>
        <taxon>Actinopterygii</taxon>
        <taxon>Neopterygii</taxon>
        <taxon>Teleostei</taxon>
        <taxon>Ostariophysi</taxon>
        <taxon>Siluriformes</taxon>
        <taxon>Pangasiidae</taxon>
        <taxon>Pangasianodon</taxon>
    </lineage>
</organism>
<dbReference type="Proteomes" id="UP000829447">
    <property type="component" value="Linkage Group LG18"/>
</dbReference>
<proteinExistence type="predicted"/>
<dbReference type="EMBL" id="CM040471">
    <property type="protein sequence ID" value="MCI4388745.1"/>
    <property type="molecule type" value="Genomic_DNA"/>
</dbReference>
<protein>
    <submittedName>
        <fullName evidence="1">Uncharacterized protein</fullName>
    </submittedName>
</protein>
<accession>A0ACC5XC77</accession>
<keyword evidence="2" id="KW-1185">Reference proteome</keyword>
<name>A0ACC5XC77_PANGG</name>
<reference evidence="1 2" key="1">
    <citation type="journal article" date="2022" name="bioRxiv">
        <title>An ancient truncated duplication of the anti-Mullerian hormone receptor type 2 gene is a potential conserved master sex determinant in the Pangasiidae catfish family.</title>
        <authorList>
            <person name="Wen M."/>
            <person name="Pan Q."/>
            <person name="Jouanno E."/>
            <person name="Montfort J."/>
            <person name="Zahm M."/>
            <person name="Cabau C."/>
            <person name="Klopp C."/>
            <person name="Iampietro C."/>
            <person name="Roques C."/>
            <person name="Bouchez O."/>
            <person name="Castinel A."/>
            <person name="Donnadieu C."/>
            <person name="Parrinello H."/>
            <person name="Poncet C."/>
            <person name="Belmonte E."/>
            <person name="Gautier V."/>
            <person name="Avarre J.-C."/>
            <person name="Dugue R."/>
            <person name="Gustiano R."/>
            <person name="Ha T.T.T."/>
            <person name="Campet M."/>
            <person name="Sriphairoj K."/>
            <person name="Ribolli J."/>
            <person name="de Almeida F.L."/>
            <person name="Desvignes T."/>
            <person name="Postlethwait J.H."/>
            <person name="Bucao C.F."/>
            <person name="Robinson-Rechavi M."/>
            <person name="Bobe J."/>
            <person name="Herpin A."/>
            <person name="Guiguen Y."/>
        </authorList>
    </citation>
    <scope>NUCLEOTIDE SEQUENCE [LARGE SCALE GENOMIC DNA]</scope>
    <source>
        <strain evidence="1">YG-Dec2019</strain>
    </source>
</reference>
<evidence type="ECO:0000313" key="1">
    <source>
        <dbReference type="EMBL" id="MCI4388745.1"/>
    </source>
</evidence>